<name>A0A6A5T0M7_9PLEO</name>
<evidence type="ECO:0000313" key="2">
    <source>
        <dbReference type="EMBL" id="KAF1945209.1"/>
    </source>
</evidence>
<feature type="compositionally biased region" description="Gly residues" evidence="1">
    <location>
        <begin position="244"/>
        <end position="257"/>
    </location>
</feature>
<proteinExistence type="predicted"/>
<feature type="region of interest" description="Disordered" evidence="1">
    <location>
        <begin position="110"/>
        <end position="137"/>
    </location>
</feature>
<feature type="compositionally biased region" description="Basic and acidic residues" evidence="1">
    <location>
        <begin position="192"/>
        <end position="215"/>
    </location>
</feature>
<sequence>MDFYLLFYTAWRASFTKANILKAFEACGVWPKNPEPVLKKFKSSTLEAPRTPVLDRVQRVTEWKHLKELQAQAVSDNSSKAAKDLSASLHHLSTQYELAQLEIEGLRSALQDKKKHSTKQQTLPHPFNPSGSLTMSPSAIGQSLELMAEKERNEVEKLAQKAQTKAAQHSARMNKQALKLIASQARVERIEANNKKRAEGKEKVAQRKREREEARLAQPPSNKRKQEEIVSSRSSQKKRAVEQLGGGASGVKSGGVGPEATPAPPSKVTRSGRNISLPSKFR</sequence>
<keyword evidence="3" id="KW-1185">Reference proteome</keyword>
<gene>
    <name evidence="2" type="ORF">EJ02DRAFT_339289</name>
</gene>
<feature type="region of interest" description="Disordered" evidence="1">
    <location>
        <begin position="192"/>
        <end position="282"/>
    </location>
</feature>
<reference evidence="2" key="1">
    <citation type="journal article" date="2020" name="Stud. Mycol.">
        <title>101 Dothideomycetes genomes: a test case for predicting lifestyles and emergence of pathogens.</title>
        <authorList>
            <person name="Haridas S."/>
            <person name="Albert R."/>
            <person name="Binder M."/>
            <person name="Bloem J."/>
            <person name="Labutti K."/>
            <person name="Salamov A."/>
            <person name="Andreopoulos B."/>
            <person name="Baker S."/>
            <person name="Barry K."/>
            <person name="Bills G."/>
            <person name="Bluhm B."/>
            <person name="Cannon C."/>
            <person name="Castanera R."/>
            <person name="Culley D."/>
            <person name="Daum C."/>
            <person name="Ezra D."/>
            <person name="Gonzalez J."/>
            <person name="Henrissat B."/>
            <person name="Kuo A."/>
            <person name="Liang C."/>
            <person name="Lipzen A."/>
            <person name="Lutzoni F."/>
            <person name="Magnuson J."/>
            <person name="Mondo S."/>
            <person name="Nolan M."/>
            <person name="Ohm R."/>
            <person name="Pangilinan J."/>
            <person name="Park H.-J."/>
            <person name="Ramirez L."/>
            <person name="Alfaro M."/>
            <person name="Sun H."/>
            <person name="Tritt A."/>
            <person name="Yoshinaga Y."/>
            <person name="Zwiers L.-H."/>
            <person name="Turgeon B."/>
            <person name="Goodwin S."/>
            <person name="Spatafora J."/>
            <person name="Crous P."/>
            <person name="Grigoriev I."/>
        </authorList>
    </citation>
    <scope>NUCLEOTIDE SEQUENCE</scope>
    <source>
        <strain evidence="2">CBS 161.51</strain>
    </source>
</reference>
<dbReference type="EMBL" id="ML976011">
    <property type="protein sequence ID" value="KAF1945209.1"/>
    <property type="molecule type" value="Genomic_DNA"/>
</dbReference>
<accession>A0A6A5T0M7</accession>
<dbReference type="Proteomes" id="UP000800038">
    <property type="component" value="Unassembled WGS sequence"/>
</dbReference>
<protein>
    <submittedName>
        <fullName evidence="2">Uncharacterized protein</fullName>
    </submittedName>
</protein>
<evidence type="ECO:0000313" key="3">
    <source>
        <dbReference type="Proteomes" id="UP000800038"/>
    </source>
</evidence>
<dbReference type="OrthoDB" id="3795213at2759"/>
<feature type="compositionally biased region" description="Polar residues" evidence="1">
    <location>
        <begin position="268"/>
        <end position="282"/>
    </location>
</feature>
<evidence type="ECO:0000256" key="1">
    <source>
        <dbReference type="SAM" id="MobiDB-lite"/>
    </source>
</evidence>
<feature type="compositionally biased region" description="Polar residues" evidence="1">
    <location>
        <begin position="119"/>
        <end position="137"/>
    </location>
</feature>
<dbReference type="AlphaFoldDB" id="A0A6A5T0M7"/>
<organism evidence="2 3">
    <name type="scientific">Clathrospora elynae</name>
    <dbReference type="NCBI Taxonomy" id="706981"/>
    <lineage>
        <taxon>Eukaryota</taxon>
        <taxon>Fungi</taxon>
        <taxon>Dikarya</taxon>
        <taxon>Ascomycota</taxon>
        <taxon>Pezizomycotina</taxon>
        <taxon>Dothideomycetes</taxon>
        <taxon>Pleosporomycetidae</taxon>
        <taxon>Pleosporales</taxon>
        <taxon>Diademaceae</taxon>
        <taxon>Clathrospora</taxon>
    </lineage>
</organism>